<evidence type="ECO:0000313" key="4">
    <source>
        <dbReference type="EMBL" id="KAK7691445.1"/>
    </source>
</evidence>
<keyword evidence="2" id="KW-0067">ATP-binding</keyword>
<name>A0AAW0GJV9_9APHY</name>
<dbReference type="GO" id="GO:0004674">
    <property type="term" value="F:protein serine/threonine kinase activity"/>
    <property type="evidence" value="ECO:0007669"/>
    <property type="project" value="TreeGrafter"/>
</dbReference>
<dbReference type="InterPro" id="IPR011009">
    <property type="entry name" value="Kinase-like_dom_sf"/>
</dbReference>
<reference evidence="4 5" key="1">
    <citation type="submission" date="2022-09" db="EMBL/GenBank/DDBJ databases">
        <authorList>
            <person name="Palmer J.M."/>
        </authorList>
    </citation>
    <scope>NUCLEOTIDE SEQUENCE [LARGE SCALE GENOMIC DNA]</scope>
    <source>
        <strain evidence="4 5">DSM 7382</strain>
    </source>
</reference>
<evidence type="ECO:0000259" key="3">
    <source>
        <dbReference type="PROSITE" id="PS50011"/>
    </source>
</evidence>
<dbReference type="GO" id="GO:0035556">
    <property type="term" value="P:intracellular signal transduction"/>
    <property type="evidence" value="ECO:0007669"/>
    <property type="project" value="TreeGrafter"/>
</dbReference>
<dbReference type="GO" id="GO:0005524">
    <property type="term" value="F:ATP binding"/>
    <property type="evidence" value="ECO:0007669"/>
    <property type="project" value="UniProtKB-KW"/>
</dbReference>
<dbReference type="InterPro" id="IPR000719">
    <property type="entry name" value="Prot_kinase_dom"/>
</dbReference>
<accession>A0AAW0GJV9</accession>
<evidence type="ECO:0000256" key="1">
    <source>
        <dbReference type="ARBA" id="ARBA00022741"/>
    </source>
</evidence>
<proteinExistence type="predicted"/>
<dbReference type="Proteomes" id="UP001385951">
    <property type="component" value="Unassembled WGS sequence"/>
</dbReference>
<keyword evidence="1" id="KW-0547">Nucleotide-binding</keyword>
<dbReference type="Pfam" id="PF07714">
    <property type="entry name" value="PK_Tyr_Ser-Thr"/>
    <property type="match status" value="1"/>
</dbReference>
<dbReference type="InterPro" id="IPR001245">
    <property type="entry name" value="Ser-Thr/Tyr_kinase_cat_dom"/>
</dbReference>
<keyword evidence="5" id="KW-1185">Reference proteome</keyword>
<dbReference type="EMBL" id="JASBNA010000005">
    <property type="protein sequence ID" value="KAK7691445.1"/>
    <property type="molecule type" value="Genomic_DNA"/>
</dbReference>
<dbReference type="Gene3D" id="1.10.510.10">
    <property type="entry name" value="Transferase(Phosphotransferase) domain 1"/>
    <property type="match status" value="1"/>
</dbReference>
<organism evidence="4 5">
    <name type="scientific">Cerrena zonata</name>
    <dbReference type="NCBI Taxonomy" id="2478898"/>
    <lineage>
        <taxon>Eukaryota</taxon>
        <taxon>Fungi</taxon>
        <taxon>Dikarya</taxon>
        <taxon>Basidiomycota</taxon>
        <taxon>Agaricomycotina</taxon>
        <taxon>Agaricomycetes</taxon>
        <taxon>Polyporales</taxon>
        <taxon>Cerrenaceae</taxon>
        <taxon>Cerrena</taxon>
    </lineage>
</organism>
<dbReference type="PROSITE" id="PS50011">
    <property type="entry name" value="PROTEIN_KINASE_DOM"/>
    <property type="match status" value="1"/>
</dbReference>
<dbReference type="SMART" id="SM00220">
    <property type="entry name" value="S_TKc"/>
    <property type="match status" value="1"/>
</dbReference>
<comment type="caution">
    <text evidence="4">The sequence shown here is derived from an EMBL/GenBank/DDBJ whole genome shotgun (WGS) entry which is preliminary data.</text>
</comment>
<dbReference type="GO" id="GO:0005737">
    <property type="term" value="C:cytoplasm"/>
    <property type="evidence" value="ECO:0007669"/>
    <property type="project" value="TreeGrafter"/>
</dbReference>
<feature type="domain" description="Protein kinase" evidence="3">
    <location>
        <begin position="49"/>
        <end position="370"/>
    </location>
</feature>
<dbReference type="AlphaFoldDB" id="A0AAW0GJV9"/>
<dbReference type="SUPFAM" id="SSF56112">
    <property type="entry name" value="Protein kinase-like (PK-like)"/>
    <property type="match status" value="1"/>
</dbReference>
<sequence>MNADLPSYAFCTPERAEYYAKETEEGHWSLLSYEVFWRERCVHLKSRGYLLRPRFHPGWVPSWLGTNRDPDFCEDSIRSMESWVIDATRSSDESRVMIKLVSKTNNEVPIASLLSTPELLQDPTNHCVPIFDVLDDPLEPTKALLVMPYLRPFDDPEFRTIGEVVDFVSQTLEGLVFIHKQNVAHRDCAARNIMMDGRLLFPQGHHPVRLDYLADGVRDAPCLNRQDHPVRYYFIDFGISSHFKEGDSLLVLGTKGRDKDPPELSEYRPYNPFPLDVFILGNVYLKEFVEKYYGLEFLHPLISSMTHPTPEQRPTIDTAYKQFQRIQAGLSDSTLRWRLRSRKESVPERVVYDTVAVARESLYRLKRIIV</sequence>
<evidence type="ECO:0000256" key="2">
    <source>
        <dbReference type="ARBA" id="ARBA00022840"/>
    </source>
</evidence>
<dbReference type="PANTHER" id="PTHR24346">
    <property type="entry name" value="MAP/MICROTUBULE AFFINITY-REGULATING KINASE"/>
    <property type="match status" value="1"/>
</dbReference>
<gene>
    <name evidence="4" type="ORF">QCA50_004844</name>
</gene>
<dbReference type="PANTHER" id="PTHR24346:SF30">
    <property type="entry name" value="MATERNAL EMBRYONIC LEUCINE ZIPPER KINASE"/>
    <property type="match status" value="1"/>
</dbReference>
<protein>
    <recommendedName>
        <fullName evidence="3">Protein kinase domain-containing protein</fullName>
    </recommendedName>
</protein>
<evidence type="ECO:0000313" key="5">
    <source>
        <dbReference type="Proteomes" id="UP001385951"/>
    </source>
</evidence>